<gene>
    <name evidence="1" type="ORF">JZ751_029084</name>
</gene>
<dbReference type="AlphaFoldDB" id="A0A8T2PIT4"/>
<evidence type="ECO:0000313" key="2">
    <source>
        <dbReference type="Proteomes" id="UP000824540"/>
    </source>
</evidence>
<comment type="caution">
    <text evidence="1">The sequence shown here is derived from an EMBL/GenBank/DDBJ whole genome shotgun (WGS) entry which is preliminary data.</text>
</comment>
<proteinExistence type="predicted"/>
<keyword evidence="2" id="KW-1185">Reference proteome</keyword>
<dbReference type="Proteomes" id="UP000824540">
    <property type="component" value="Unassembled WGS sequence"/>
</dbReference>
<organism evidence="1 2">
    <name type="scientific">Albula glossodonta</name>
    <name type="common">roundjaw bonefish</name>
    <dbReference type="NCBI Taxonomy" id="121402"/>
    <lineage>
        <taxon>Eukaryota</taxon>
        <taxon>Metazoa</taxon>
        <taxon>Chordata</taxon>
        <taxon>Craniata</taxon>
        <taxon>Vertebrata</taxon>
        <taxon>Euteleostomi</taxon>
        <taxon>Actinopterygii</taxon>
        <taxon>Neopterygii</taxon>
        <taxon>Teleostei</taxon>
        <taxon>Albuliformes</taxon>
        <taxon>Albulidae</taxon>
        <taxon>Albula</taxon>
    </lineage>
</organism>
<reference evidence="1" key="1">
    <citation type="thesis" date="2021" institute="BYU ScholarsArchive" country="Provo, UT, USA">
        <title>Applications of and Algorithms for Genome Assembly and Genomic Analyses with an Emphasis on Marine Teleosts.</title>
        <authorList>
            <person name="Pickett B.D."/>
        </authorList>
    </citation>
    <scope>NUCLEOTIDE SEQUENCE</scope>
    <source>
        <strain evidence="1">HI-2016</strain>
    </source>
</reference>
<evidence type="ECO:0000313" key="1">
    <source>
        <dbReference type="EMBL" id="KAG9348767.1"/>
    </source>
</evidence>
<accession>A0A8T2PIT4</accession>
<name>A0A8T2PIT4_9TELE</name>
<dbReference type="EMBL" id="JAFBMS010000010">
    <property type="protein sequence ID" value="KAG9348767.1"/>
    <property type="molecule type" value="Genomic_DNA"/>
</dbReference>
<sequence length="61" mass="6686">METQIHPSPPCVSPAPISAQPQITETLNNFAQQLCSFGRSLYFVKRCLKCDLCTLCSPSAL</sequence>
<protein>
    <submittedName>
        <fullName evidence="1">Uncharacterized protein</fullName>
    </submittedName>
</protein>